<dbReference type="Proteomes" id="UP000233517">
    <property type="component" value="Unassembled WGS sequence"/>
</dbReference>
<evidence type="ECO:0000313" key="4">
    <source>
        <dbReference type="Proteomes" id="UP000233517"/>
    </source>
</evidence>
<dbReference type="InterPro" id="IPR036415">
    <property type="entry name" value="Lamin_tail_dom_sf"/>
</dbReference>
<organism evidence="3 4">
    <name type="scientific">Candidatus Falkowbacteria bacterium HGW-Falkowbacteria-1</name>
    <dbReference type="NCBI Taxonomy" id="2013768"/>
    <lineage>
        <taxon>Bacteria</taxon>
        <taxon>Candidatus Falkowiibacteriota</taxon>
    </lineage>
</organism>
<dbReference type="PROSITE" id="PS51841">
    <property type="entry name" value="LTD"/>
    <property type="match status" value="1"/>
</dbReference>
<reference evidence="3 4" key="1">
    <citation type="journal article" date="2017" name="ISME J.">
        <title>Potential for microbial H2 and metal transformations associated with novel bacteria and archaea in deep terrestrial subsurface sediments.</title>
        <authorList>
            <person name="Hernsdorf A.W."/>
            <person name="Amano Y."/>
            <person name="Miyakawa K."/>
            <person name="Ise K."/>
            <person name="Suzuki Y."/>
            <person name="Anantharaman K."/>
            <person name="Probst A."/>
            <person name="Burstein D."/>
            <person name="Thomas B.C."/>
            <person name="Banfield J.F."/>
        </authorList>
    </citation>
    <scope>NUCLEOTIDE SEQUENCE [LARGE SCALE GENOMIC DNA]</scope>
    <source>
        <strain evidence="3">HGW-Falkowbacteria-1</strain>
    </source>
</reference>
<protein>
    <recommendedName>
        <fullName evidence="2">LTD domain-containing protein</fullName>
    </recommendedName>
</protein>
<dbReference type="Pfam" id="PF00932">
    <property type="entry name" value="LTD"/>
    <property type="match status" value="1"/>
</dbReference>
<keyword evidence="1" id="KW-0472">Membrane</keyword>
<evidence type="ECO:0000259" key="2">
    <source>
        <dbReference type="PROSITE" id="PS51841"/>
    </source>
</evidence>
<dbReference type="SUPFAM" id="SSF74853">
    <property type="entry name" value="Lamin A/C globular tail domain"/>
    <property type="match status" value="1"/>
</dbReference>
<comment type="caution">
    <text evidence="3">The sequence shown here is derived from an EMBL/GenBank/DDBJ whole genome shotgun (WGS) entry which is preliminary data.</text>
</comment>
<feature type="domain" description="LTD" evidence="2">
    <location>
        <begin position="12"/>
        <end position="143"/>
    </location>
</feature>
<dbReference type="AlphaFoldDB" id="A0A2N2EA79"/>
<dbReference type="EMBL" id="PHAI01000001">
    <property type="protein sequence ID" value="PKM91621.1"/>
    <property type="molecule type" value="Genomic_DNA"/>
</dbReference>
<keyword evidence="1" id="KW-1133">Transmembrane helix</keyword>
<feature type="transmembrane region" description="Helical" evidence="1">
    <location>
        <begin position="432"/>
        <end position="449"/>
    </location>
</feature>
<evidence type="ECO:0000256" key="1">
    <source>
        <dbReference type="SAM" id="Phobius"/>
    </source>
</evidence>
<accession>A0A2N2EA79</accession>
<gene>
    <name evidence="3" type="ORF">CVU82_00190</name>
</gene>
<sequence length="457" mass="51842">MKKILLFFLFLFLLPKTLKADSLPILINQIMIGQNEGAKNEFIELYNPNDYNINLAGYLLKKKTASGSESSLISAKNFIGQISGNGYFLISSKEYCQTVNADLCYSSMASLSKSNTVLLYDNDKKISDKVGYGEATDFSGQVCPEIENNKVLKRKKIDLENPNNYADFTIIENNIEIKNSIGEIIKINTYFLPEKENQKKPATKSSEKIKQMVKINEIKNLKNGDLVKVEGIVANLPGQFGSQYFYILEEENNKNKEQNLIYGMQVYSYNKNFPTLKVGDKISVSGELVNKDYDWKIKTKDINDILFISSGNNIDKQKTIPIKDLSPDQNGNLVQVKGKIAQNKTNAIYLDDGENEILIDIKKGTEIAGKNLKEGNNYIISGTLSGDEKELKIMPLSEKSIQDINNIGEEKIGELINEKYLILEKEEKEKTLIKYFLTTVTMITFYFIFEKKIRNIL</sequence>
<evidence type="ECO:0000313" key="3">
    <source>
        <dbReference type="EMBL" id="PKM91621.1"/>
    </source>
</evidence>
<dbReference type="InterPro" id="IPR001322">
    <property type="entry name" value="Lamin_tail_dom"/>
</dbReference>
<keyword evidence="1" id="KW-0812">Transmembrane</keyword>
<proteinExistence type="predicted"/>
<name>A0A2N2EA79_9BACT</name>